<evidence type="ECO:0000313" key="2">
    <source>
        <dbReference type="EMBL" id="TFK20894.1"/>
    </source>
</evidence>
<name>A0A5C3KL02_COPMA</name>
<feature type="non-terminal residue" evidence="2">
    <location>
        <position position="152"/>
    </location>
</feature>
<feature type="transmembrane region" description="Helical" evidence="1">
    <location>
        <begin position="40"/>
        <end position="63"/>
    </location>
</feature>
<keyword evidence="3" id="KW-1185">Reference proteome</keyword>
<accession>A0A5C3KL02</accession>
<evidence type="ECO:0008006" key="4">
    <source>
        <dbReference type="Google" id="ProtNLM"/>
    </source>
</evidence>
<dbReference type="OrthoDB" id="3039382at2759"/>
<dbReference type="EMBL" id="ML210284">
    <property type="protein sequence ID" value="TFK20894.1"/>
    <property type="molecule type" value="Genomic_DNA"/>
</dbReference>
<sequence length="152" mass="16940">DPYFGQQELANLCSTYLIKAFRCQEQTAKSVALRQPKLPIFIAQVIHITGAPLKVVMAALILLQRFRTLLPEDSHESYSGHSLFMGGLMLACSDPHLQAMVSGNARSAAYWNEISLFSETELDDIFNNLYEELDGNIVVFPSYAAALEKLNN</sequence>
<evidence type="ECO:0000256" key="1">
    <source>
        <dbReference type="SAM" id="Phobius"/>
    </source>
</evidence>
<reference evidence="2 3" key="1">
    <citation type="journal article" date="2019" name="Nat. Ecol. Evol.">
        <title>Megaphylogeny resolves global patterns of mushroom evolution.</title>
        <authorList>
            <person name="Varga T."/>
            <person name="Krizsan K."/>
            <person name="Foldi C."/>
            <person name="Dima B."/>
            <person name="Sanchez-Garcia M."/>
            <person name="Sanchez-Ramirez S."/>
            <person name="Szollosi G.J."/>
            <person name="Szarkandi J.G."/>
            <person name="Papp V."/>
            <person name="Albert L."/>
            <person name="Andreopoulos W."/>
            <person name="Angelini C."/>
            <person name="Antonin V."/>
            <person name="Barry K.W."/>
            <person name="Bougher N.L."/>
            <person name="Buchanan P."/>
            <person name="Buyck B."/>
            <person name="Bense V."/>
            <person name="Catcheside P."/>
            <person name="Chovatia M."/>
            <person name="Cooper J."/>
            <person name="Damon W."/>
            <person name="Desjardin D."/>
            <person name="Finy P."/>
            <person name="Geml J."/>
            <person name="Haridas S."/>
            <person name="Hughes K."/>
            <person name="Justo A."/>
            <person name="Karasinski D."/>
            <person name="Kautmanova I."/>
            <person name="Kiss B."/>
            <person name="Kocsube S."/>
            <person name="Kotiranta H."/>
            <person name="LaButti K.M."/>
            <person name="Lechner B.E."/>
            <person name="Liimatainen K."/>
            <person name="Lipzen A."/>
            <person name="Lukacs Z."/>
            <person name="Mihaltcheva S."/>
            <person name="Morgado L.N."/>
            <person name="Niskanen T."/>
            <person name="Noordeloos M.E."/>
            <person name="Ohm R.A."/>
            <person name="Ortiz-Santana B."/>
            <person name="Ovrebo C."/>
            <person name="Racz N."/>
            <person name="Riley R."/>
            <person name="Savchenko A."/>
            <person name="Shiryaev A."/>
            <person name="Soop K."/>
            <person name="Spirin V."/>
            <person name="Szebenyi C."/>
            <person name="Tomsovsky M."/>
            <person name="Tulloss R.E."/>
            <person name="Uehling J."/>
            <person name="Grigoriev I.V."/>
            <person name="Vagvolgyi C."/>
            <person name="Papp T."/>
            <person name="Martin F.M."/>
            <person name="Miettinen O."/>
            <person name="Hibbett D.S."/>
            <person name="Nagy L.G."/>
        </authorList>
    </citation>
    <scope>NUCLEOTIDE SEQUENCE [LARGE SCALE GENOMIC DNA]</scope>
    <source>
        <strain evidence="2 3">CBS 121175</strain>
    </source>
</reference>
<dbReference type="Gene3D" id="1.10.472.10">
    <property type="entry name" value="Cyclin-like"/>
    <property type="match status" value="1"/>
</dbReference>
<keyword evidence="1" id="KW-1133">Transmembrane helix</keyword>
<dbReference type="STRING" id="230819.A0A5C3KL02"/>
<organism evidence="2 3">
    <name type="scientific">Coprinopsis marcescibilis</name>
    <name type="common">Agaric fungus</name>
    <name type="synonym">Psathyrella marcescibilis</name>
    <dbReference type="NCBI Taxonomy" id="230819"/>
    <lineage>
        <taxon>Eukaryota</taxon>
        <taxon>Fungi</taxon>
        <taxon>Dikarya</taxon>
        <taxon>Basidiomycota</taxon>
        <taxon>Agaricomycotina</taxon>
        <taxon>Agaricomycetes</taxon>
        <taxon>Agaricomycetidae</taxon>
        <taxon>Agaricales</taxon>
        <taxon>Agaricineae</taxon>
        <taxon>Psathyrellaceae</taxon>
        <taxon>Coprinopsis</taxon>
    </lineage>
</organism>
<protein>
    <recommendedName>
        <fullName evidence="4">Cyclin N-terminal domain-containing protein</fullName>
    </recommendedName>
</protein>
<keyword evidence="1" id="KW-0472">Membrane</keyword>
<feature type="non-terminal residue" evidence="2">
    <location>
        <position position="1"/>
    </location>
</feature>
<keyword evidence="1" id="KW-0812">Transmembrane</keyword>
<dbReference type="Proteomes" id="UP000307440">
    <property type="component" value="Unassembled WGS sequence"/>
</dbReference>
<proteinExistence type="predicted"/>
<evidence type="ECO:0000313" key="3">
    <source>
        <dbReference type="Proteomes" id="UP000307440"/>
    </source>
</evidence>
<gene>
    <name evidence="2" type="ORF">FA15DRAFT_574254</name>
</gene>
<dbReference type="AlphaFoldDB" id="A0A5C3KL02"/>